<organism evidence="4 5">
    <name type="scientific">Ophiocordyceps sinensis</name>
    <dbReference type="NCBI Taxonomy" id="72228"/>
    <lineage>
        <taxon>Eukaryota</taxon>
        <taxon>Fungi</taxon>
        <taxon>Dikarya</taxon>
        <taxon>Ascomycota</taxon>
        <taxon>Pezizomycotina</taxon>
        <taxon>Sordariomycetes</taxon>
        <taxon>Hypocreomycetidae</taxon>
        <taxon>Hypocreales</taxon>
        <taxon>Ophiocordycipitaceae</taxon>
        <taxon>Ophiocordyceps</taxon>
    </lineage>
</organism>
<evidence type="ECO:0000256" key="2">
    <source>
        <dbReference type="PIRSR" id="PIRSR600246-3"/>
    </source>
</evidence>
<evidence type="ECO:0008006" key="6">
    <source>
        <dbReference type="Google" id="ProtNLM"/>
    </source>
</evidence>
<feature type="region of interest" description="Disordered" evidence="3">
    <location>
        <begin position="278"/>
        <end position="300"/>
    </location>
</feature>
<feature type="compositionally biased region" description="Polar residues" evidence="3">
    <location>
        <begin position="343"/>
        <end position="353"/>
    </location>
</feature>
<sequence length="585" mass="62699">MAQNQYGTDGALDRVLRLGQKEKSTPAIFIHAGAGFHSHQNERVHLKACVSAAEMGMRFLKAGATATEAVEAALRILEDKEITNAGFGSNLSIDGTVECDATIVDHLGRSGACGAVPNIRNPISLAKLILDTSNMPLSLRRVPPNALVGEGARAFAEEHGMPTFANEYLVSKNSHDRFFRWQEDLMRAEGRIKDTKLGPLPVTKAMVCVPCQYETASALEPQKRFPREHSAAILAGTWNEGQTDSPYAGTPLPEPSNLSEAAVFPSYSRLLGLSSPASRSSLHIPMPQAPPTPRNFPDSNKDGVLSASAKEQYADAPFPRISKVEKECLGASDDFEPRHDGSATPQNYIDPRNTSYFDRTREADASRGFKRSDNAVTSSGAFDGRTAKRAHFTAVAEEDLITDTVGAIAIDERGQIAAGSSSGGIGMKHRGRLGPAALVGIGTAVVPCAEKDEEGVAVAAVTSGTGEHMATTMASQRCAERIYQGTRRGPRGFDVDEDDEDAIMESFIADDFMNHPGVRHCHSAGAIGIMAVKKCRAGYYFYFAHNTDSFALASMGGLDKEPHCTMSRLSEGSKIARGGLKIQLA</sequence>
<protein>
    <recommendedName>
        <fullName evidence="6">Asparaginase family protein</fullName>
    </recommendedName>
</protein>
<reference evidence="4 5" key="1">
    <citation type="journal article" date="2020" name="Genome Biol. Evol.">
        <title>A new high-quality draft genome assembly of the Chinese cordyceps Ophiocordyceps sinensis.</title>
        <authorList>
            <person name="Shu R."/>
            <person name="Zhang J."/>
            <person name="Meng Q."/>
            <person name="Zhang H."/>
            <person name="Zhou G."/>
            <person name="Li M."/>
            <person name="Wu P."/>
            <person name="Zhao Y."/>
            <person name="Chen C."/>
            <person name="Qin Q."/>
        </authorList>
    </citation>
    <scope>NUCLEOTIDE SEQUENCE [LARGE SCALE GENOMIC DNA]</scope>
    <source>
        <strain evidence="4 5">IOZ07</strain>
    </source>
</reference>
<keyword evidence="5" id="KW-1185">Reference proteome</keyword>
<dbReference type="GO" id="GO:0051604">
    <property type="term" value="P:protein maturation"/>
    <property type="evidence" value="ECO:0007669"/>
    <property type="project" value="TreeGrafter"/>
</dbReference>
<dbReference type="InterPro" id="IPR000246">
    <property type="entry name" value="Peptidase_T2"/>
</dbReference>
<dbReference type="SUPFAM" id="SSF56235">
    <property type="entry name" value="N-terminal nucleophile aminohydrolases (Ntn hydrolases)"/>
    <property type="match status" value="1"/>
</dbReference>
<evidence type="ECO:0000313" key="4">
    <source>
        <dbReference type="EMBL" id="KAF4507118.1"/>
    </source>
</evidence>
<dbReference type="FunFam" id="3.60.20.30:FF:000007">
    <property type="entry name" value="Similar to threonine aspartase"/>
    <property type="match status" value="1"/>
</dbReference>
<evidence type="ECO:0000256" key="3">
    <source>
        <dbReference type="SAM" id="MobiDB-lite"/>
    </source>
</evidence>
<dbReference type="Pfam" id="PF01112">
    <property type="entry name" value="Asparaginase_2"/>
    <property type="match status" value="2"/>
</dbReference>
<dbReference type="InterPro" id="IPR037464">
    <property type="entry name" value="Taspase1"/>
</dbReference>
<gene>
    <name evidence="4" type="ORF">G6O67_005788</name>
</gene>
<proteinExistence type="predicted"/>
<dbReference type="Gene3D" id="3.60.20.30">
    <property type="entry name" value="(Glycosyl)asparaginase"/>
    <property type="match status" value="1"/>
</dbReference>
<feature type="region of interest" description="Disordered" evidence="3">
    <location>
        <begin position="334"/>
        <end position="353"/>
    </location>
</feature>
<name>A0A8H4LX23_9HYPO</name>
<feature type="site" description="Cleavage; by autolysis" evidence="2">
    <location>
        <begin position="403"/>
        <end position="404"/>
    </location>
</feature>
<dbReference type="CDD" id="cd04514">
    <property type="entry name" value="Taspase1_like"/>
    <property type="match status" value="2"/>
</dbReference>
<dbReference type="InterPro" id="IPR029055">
    <property type="entry name" value="Ntn_hydrolases_N"/>
</dbReference>
<dbReference type="Proteomes" id="UP000557566">
    <property type="component" value="Unassembled WGS sequence"/>
</dbReference>
<dbReference type="GO" id="GO:0004298">
    <property type="term" value="F:threonine-type endopeptidase activity"/>
    <property type="evidence" value="ECO:0007669"/>
    <property type="project" value="InterPro"/>
</dbReference>
<dbReference type="AlphaFoldDB" id="A0A8H4LX23"/>
<comment type="caution">
    <text evidence="4">The sequence shown here is derived from an EMBL/GenBank/DDBJ whole genome shotgun (WGS) entry which is preliminary data.</text>
</comment>
<feature type="active site" description="Nucleophile" evidence="1">
    <location>
        <position position="404"/>
    </location>
</feature>
<dbReference type="PANTHER" id="PTHR10188:SF8">
    <property type="entry name" value="THREONINE ASPARTASE 1"/>
    <property type="match status" value="1"/>
</dbReference>
<dbReference type="GO" id="GO:0005737">
    <property type="term" value="C:cytoplasm"/>
    <property type="evidence" value="ECO:0007669"/>
    <property type="project" value="TreeGrafter"/>
</dbReference>
<dbReference type="EMBL" id="JAAVMX010000006">
    <property type="protein sequence ID" value="KAF4507118.1"/>
    <property type="molecule type" value="Genomic_DNA"/>
</dbReference>
<dbReference type="OrthoDB" id="77601at2759"/>
<evidence type="ECO:0000256" key="1">
    <source>
        <dbReference type="PIRSR" id="PIRSR600246-1"/>
    </source>
</evidence>
<accession>A0A8H4LX23</accession>
<dbReference type="PANTHER" id="PTHR10188">
    <property type="entry name" value="L-ASPARAGINASE"/>
    <property type="match status" value="1"/>
</dbReference>
<evidence type="ECO:0000313" key="5">
    <source>
        <dbReference type="Proteomes" id="UP000557566"/>
    </source>
</evidence>